<dbReference type="GeneID" id="70091143"/>
<evidence type="ECO:0000256" key="1">
    <source>
        <dbReference type="SAM" id="Phobius"/>
    </source>
</evidence>
<evidence type="ECO:0000313" key="3">
    <source>
        <dbReference type="Proteomes" id="UP000679388"/>
    </source>
</evidence>
<dbReference type="NCBIfam" id="NF041437">
    <property type="entry name" value="TfpZ"/>
    <property type="match status" value="1"/>
</dbReference>
<keyword evidence="1" id="KW-0472">Membrane</keyword>
<evidence type="ECO:0000313" key="2">
    <source>
        <dbReference type="EMBL" id="QUY36888.1"/>
    </source>
</evidence>
<protein>
    <submittedName>
        <fullName evidence="2">Type IV pilin accessory protein</fullName>
    </submittedName>
</protein>
<name>A0AAX1MGZ1_ACIJU</name>
<dbReference type="AlphaFoldDB" id="A0AAX1MGZ1"/>
<dbReference type="InterPro" id="IPR047814">
    <property type="entry name" value="TfpX/TfpZ-like"/>
</dbReference>
<keyword evidence="1" id="KW-1133">Transmembrane helix</keyword>
<organism evidence="2 3">
    <name type="scientific">Acinetobacter junii</name>
    <dbReference type="NCBI Taxonomy" id="40215"/>
    <lineage>
        <taxon>Bacteria</taxon>
        <taxon>Pseudomonadati</taxon>
        <taxon>Pseudomonadota</taxon>
        <taxon>Gammaproteobacteria</taxon>
        <taxon>Moraxellales</taxon>
        <taxon>Moraxellaceae</taxon>
        <taxon>Acinetobacter</taxon>
    </lineage>
</organism>
<feature type="transmembrane region" description="Helical" evidence="1">
    <location>
        <begin position="44"/>
        <end position="64"/>
    </location>
</feature>
<proteinExistence type="predicted"/>
<feature type="transmembrane region" description="Helical" evidence="1">
    <location>
        <begin position="12"/>
        <end position="32"/>
    </location>
</feature>
<dbReference type="Proteomes" id="UP000679388">
    <property type="component" value="Chromosome"/>
</dbReference>
<gene>
    <name evidence="2" type="ORF">H2677_01380</name>
</gene>
<sequence length="244" mass="28102">MSKRIKFFLSHLIISLLIALIIVGVVFLIWYPTPLGKAVGLTEVFVMLITIDIIIGPLLSLLIYKEDKKNLKIDLSMIIFIQISALIYGVYSIEQGRPVWIVYNVDRFELVRANDLVVDNIDNIPQEYRRKSWFKPKFVGVEFSKDRATRNNDLFKEVTEGVSIAQNPERYIAINKVKKTMQNKAQSLSLLEQYNDKNTVKEILIKFPEANAYVPLKSNIVDMTVLINKEKGSVIEVVDLRPWK</sequence>
<accession>A0AAX1MGZ1</accession>
<keyword evidence="1" id="KW-0812">Transmembrane</keyword>
<dbReference type="RefSeq" id="WP_212639000.1">
    <property type="nucleotide sequence ID" value="NZ_CP059558.1"/>
</dbReference>
<dbReference type="EMBL" id="CP059558">
    <property type="protein sequence ID" value="QUY36888.1"/>
    <property type="molecule type" value="Genomic_DNA"/>
</dbReference>
<reference evidence="2" key="1">
    <citation type="submission" date="2020-07" db="EMBL/GenBank/DDBJ databases">
        <title>Acinetobacter junii strain YR7 chromosome and plasmid pNDM-YR7.</title>
        <authorList>
            <person name="Tang B."/>
        </authorList>
    </citation>
    <scope>NUCLEOTIDE SEQUENCE</scope>
    <source>
        <strain evidence="2">YR7</strain>
    </source>
</reference>
<feature type="transmembrane region" description="Helical" evidence="1">
    <location>
        <begin position="71"/>
        <end position="91"/>
    </location>
</feature>